<protein>
    <submittedName>
        <fullName evidence="2">Aldose 1-epimerase</fullName>
    </submittedName>
</protein>
<dbReference type="InterPro" id="IPR008183">
    <property type="entry name" value="Aldose_1/G6P_1-epimerase"/>
</dbReference>
<reference evidence="2" key="3">
    <citation type="submission" date="2025-08" db="UniProtKB">
        <authorList>
            <consortium name="RefSeq"/>
        </authorList>
    </citation>
    <scope>IDENTIFICATION</scope>
    <source>
        <strain evidence="2">CBS 342.82</strain>
    </source>
</reference>
<dbReference type="GO" id="GO:0004034">
    <property type="term" value="F:aldose 1-epimerase activity"/>
    <property type="evidence" value="ECO:0007669"/>
    <property type="project" value="TreeGrafter"/>
</dbReference>
<dbReference type="InterPro" id="IPR011013">
    <property type="entry name" value="Gal_mutarotase_sf_dom"/>
</dbReference>
<accession>A0A6J3MA26</accession>
<dbReference type="OrthoDB" id="274691at2759"/>
<dbReference type="PANTHER" id="PTHR10091:SF0">
    <property type="entry name" value="GALACTOSE MUTAROTASE"/>
    <property type="match status" value="1"/>
</dbReference>
<dbReference type="InterPro" id="IPR018052">
    <property type="entry name" value="Ald1_epimerase_CS"/>
</dbReference>
<dbReference type="GO" id="GO:0033499">
    <property type="term" value="P:galactose catabolic process via UDP-galactose, Leloir pathway"/>
    <property type="evidence" value="ECO:0007669"/>
    <property type="project" value="TreeGrafter"/>
</dbReference>
<evidence type="ECO:0000313" key="2">
    <source>
        <dbReference type="RefSeq" id="XP_033461921.1"/>
    </source>
</evidence>
<dbReference type="AlphaFoldDB" id="A0A6J3MA26"/>
<gene>
    <name evidence="2" type="ORF">K489DRAFT_144110</name>
</gene>
<sequence length="341" mass="38053">MSPAQTAADDAFDFLSQGGIIQHFKIGQRNIVLGFPNAESYNSDVHPFFGENIGRVANRISNARIDNLNGQSYELYANNGPHTVHGGRQGWGKKFFDGPHHAQRNGRRAVAFTYRSSHGEEGFPGTVEFRLWYYPSVEHVDGKTKTTLEIEYEAELVGDEVEETVVSLTNHSYFNITDGPTIEGTRVVLETNLHQVTDEASIPTGKIEAFPAIEAGKEFIFGAQEPDIDHCFIIEPSVSSIPLDTRGQPLRRLITLSHPATRIRLEAWSTEPAFQVYAGRYIDVPAMDGMPARGQRSGLCIEASRYINAVNVPEWRPMVSLRKGHLYGSRTIYSAWEEAEL</sequence>
<dbReference type="InterPro" id="IPR014718">
    <property type="entry name" value="GH-type_carb-bd"/>
</dbReference>
<dbReference type="PANTHER" id="PTHR10091">
    <property type="entry name" value="ALDOSE-1-EPIMERASE"/>
    <property type="match status" value="1"/>
</dbReference>
<dbReference type="GeneID" id="54356960"/>
<dbReference type="Proteomes" id="UP000504637">
    <property type="component" value="Unplaced"/>
</dbReference>
<evidence type="ECO:0000313" key="1">
    <source>
        <dbReference type="Proteomes" id="UP000504637"/>
    </source>
</evidence>
<reference evidence="2" key="1">
    <citation type="submission" date="2020-01" db="EMBL/GenBank/DDBJ databases">
        <authorList>
            <consortium name="DOE Joint Genome Institute"/>
            <person name="Haridas S."/>
            <person name="Albert R."/>
            <person name="Binder M."/>
            <person name="Bloem J."/>
            <person name="Labutti K."/>
            <person name="Salamov A."/>
            <person name="Andreopoulos B."/>
            <person name="Baker S.E."/>
            <person name="Barry K."/>
            <person name="Bills G."/>
            <person name="Bluhm B.H."/>
            <person name="Cannon C."/>
            <person name="Castanera R."/>
            <person name="Culley D.E."/>
            <person name="Daum C."/>
            <person name="Ezra D."/>
            <person name="Gonzalez J.B."/>
            <person name="Henrissat B."/>
            <person name="Kuo A."/>
            <person name="Liang C."/>
            <person name="Lipzen A."/>
            <person name="Lutzoni F."/>
            <person name="Magnuson J."/>
            <person name="Mondo S."/>
            <person name="Nolan M."/>
            <person name="Ohm R."/>
            <person name="Pangilinan J."/>
            <person name="Park H.-J."/>
            <person name="Ramirez L."/>
            <person name="Alfaro M."/>
            <person name="Sun H."/>
            <person name="Tritt A."/>
            <person name="Yoshinaga Y."/>
            <person name="Zwiers L.-H."/>
            <person name="Turgeon B.G."/>
            <person name="Goodwin S.B."/>
            <person name="Spatafora J.W."/>
            <person name="Crous P.W."/>
            <person name="Grigoriev I.V."/>
        </authorList>
    </citation>
    <scope>NUCLEOTIDE SEQUENCE</scope>
    <source>
        <strain evidence="2">CBS 342.82</strain>
    </source>
</reference>
<keyword evidence="1" id="KW-1185">Reference proteome</keyword>
<dbReference type="Pfam" id="PF01263">
    <property type="entry name" value="Aldose_epim"/>
    <property type="match status" value="1"/>
</dbReference>
<dbReference type="RefSeq" id="XP_033461921.1">
    <property type="nucleotide sequence ID" value="XM_033599161.1"/>
</dbReference>
<name>A0A6J3MA26_9PEZI</name>
<dbReference type="GO" id="GO:0030246">
    <property type="term" value="F:carbohydrate binding"/>
    <property type="evidence" value="ECO:0007669"/>
    <property type="project" value="InterPro"/>
</dbReference>
<dbReference type="Gene3D" id="2.70.98.10">
    <property type="match status" value="1"/>
</dbReference>
<dbReference type="SUPFAM" id="SSF74650">
    <property type="entry name" value="Galactose mutarotase-like"/>
    <property type="match status" value="1"/>
</dbReference>
<organism evidence="2">
    <name type="scientific">Dissoconium aciculare CBS 342.82</name>
    <dbReference type="NCBI Taxonomy" id="1314786"/>
    <lineage>
        <taxon>Eukaryota</taxon>
        <taxon>Fungi</taxon>
        <taxon>Dikarya</taxon>
        <taxon>Ascomycota</taxon>
        <taxon>Pezizomycotina</taxon>
        <taxon>Dothideomycetes</taxon>
        <taxon>Dothideomycetidae</taxon>
        <taxon>Mycosphaerellales</taxon>
        <taxon>Dissoconiaceae</taxon>
        <taxon>Dissoconium</taxon>
    </lineage>
</organism>
<dbReference type="GO" id="GO:0006006">
    <property type="term" value="P:glucose metabolic process"/>
    <property type="evidence" value="ECO:0007669"/>
    <property type="project" value="TreeGrafter"/>
</dbReference>
<proteinExistence type="predicted"/>
<dbReference type="PROSITE" id="PS00545">
    <property type="entry name" value="ALDOSE_1_EPIMERASE"/>
    <property type="match status" value="1"/>
</dbReference>
<reference evidence="2" key="2">
    <citation type="submission" date="2020-04" db="EMBL/GenBank/DDBJ databases">
        <authorList>
            <consortium name="NCBI Genome Project"/>
        </authorList>
    </citation>
    <scope>NUCLEOTIDE SEQUENCE</scope>
    <source>
        <strain evidence="2">CBS 342.82</strain>
    </source>
</reference>